<keyword evidence="2" id="KW-1185">Reference proteome</keyword>
<dbReference type="EMBL" id="AP017312">
    <property type="protein sequence ID" value="BAU29021.1"/>
    <property type="molecule type" value="Genomic_DNA"/>
</dbReference>
<accession>A0A0U5BEA3</accession>
<evidence type="ECO:0000313" key="1">
    <source>
        <dbReference type="EMBL" id="BAU29021.1"/>
    </source>
</evidence>
<dbReference type="AlphaFoldDB" id="A0A0U5BEA3"/>
<gene>
    <name evidence="1" type="ORF">CB4_03199</name>
</gene>
<sequence>MLAMGIIEVELFVVTLLLWNIMKFIQLLQKDSKEKNEQITELLEKQKGNK</sequence>
<dbReference type="KEGG" id="asoc:CB4_03199"/>
<reference evidence="1 2" key="1">
    <citation type="submission" date="2015-12" db="EMBL/GenBank/DDBJ databases">
        <title>Genome sequence of Aneurinibacillus soli.</title>
        <authorList>
            <person name="Lee J.S."/>
            <person name="Lee K.C."/>
            <person name="Kim K.K."/>
            <person name="Lee B.W."/>
        </authorList>
    </citation>
    <scope>NUCLEOTIDE SEQUENCE [LARGE SCALE GENOMIC DNA]</scope>
    <source>
        <strain evidence="1 2">CB4</strain>
    </source>
</reference>
<dbReference type="Proteomes" id="UP000217696">
    <property type="component" value="Chromosome"/>
</dbReference>
<dbReference type="RefSeq" id="WP_157738013.1">
    <property type="nucleotide sequence ID" value="NZ_AP017312.1"/>
</dbReference>
<evidence type="ECO:0000313" key="2">
    <source>
        <dbReference type="Proteomes" id="UP000217696"/>
    </source>
</evidence>
<proteinExistence type="predicted"/>
<name>A0A0U5BEA3_9BACL</name>
<protein>
    <submittedName>
        <fullName evidence="1">Uncharacterized protein</fullName>
    </submittedName>
</protein>
<organism evidence="1 2">
    <name type="scientific">Aneurinibacillus soli</name>
    <dbReference type="NCBI Taxonomy" id="1500254"/>
    <lineage>
        <taxon>Bacteria</taxon>
        <taxon>Bacillati</taxon>
        <taxon>Bacillota</taxon>
        <taxon>Bacilli</taxon>
        <taxon>Bacillales</taxon>
        <taxon>Paenibacillaceae</taxon>
        <taxon>Aneurinibacillus group</taxon>
        <taxon>Aneurinibacillus</taxon>
    </lineage>
</organism>